<dbReference type="AlphaFoldDB" id="A0A1H5YEU5"/>
<proteinExistence type="predicted"/>
<organism evidence="1 2">
    <name type="scientific">Marinobacterium lutimaris</name>
    <dbReference type="NCBI Taxonomy" id="568106"/>
    <lineage>
        <taxon>Bacteria</taxon>
        <taxon>Pseudomonadati</taxon>
        <taxon>Pseudomonadota</taxon>
        <taxon>Gammaproteobacteria</taxon>
        <taxon>Oceanospirillales</taxon>
        <taxon>Oceanospirillaceae</taxon>
        <taxon>Marinobacterium</taxon>
    </lineage>
</organism>
<evidence type="ECO:0000313" key="2">
    <source>
        <dbReference type="Proteomes" id="UP000236745"/>
    </source>
</evidence>
<reference evidence="1 2" key="1">
    <citation type="submission" date="2016-10" db="EMBL/GenBank/DDBJ databases">
        <authorList>
            <person name="de Groot N.N."/>
        </authorList>
    </citation>
    <scope>NUCLEOTIDE SEQUENCE [LARGE SCALE GENOMIC DNA]</scope>
    <source>
        <strain evidence="1 2">DSM 22012</strain>
    </source>
</reference>
<dbReference type="OrthoDB" id="565145at2"/>
<gene>
    <name evidence="1" type="ORF">SAMN05444390_1011712</name>
</gene>
<keyword evidence="2" id="KW-1185">Reference proteome</keyword>
<sequence length="130" mass="14666">MDNRVFNVNGSGDEMLKAALSLAFKQEGERTTCKSWMQTKKHGLVLLWCAGEGDSDLPVPLDSESVFPLVRQWLDGEFAQDVEPSEWCDDMDHDGDNSNGWQVYCEAWGHVADNHYAICGIKPAYMWHGK</sequence>
<dbReference type="RefSeq" id="WP_104002592.1">
    <property type="nucleotide sequence ID" value="NZ_FNVQ01000001.1"/>
</dbReference>
<accession>A0A1H5YEU5</accession>
<name>A0A1H5YEU5_9GAMM</name>
<dbReference type="Proteomes" id="UP000236745">
    <property type="component" value="Unassembled WGS sequence"/>
</dbReference>
<dbReference type="EMBL" id="FNVQ01000001">
    <property type="protein sequence ID" value="SEG21966.1"/>
    <property type="molecule type" value="Genomic_DNA"/>
</dbReference>
<evidence type="ECO:0000313" key="1">
    <source>
        <dbReference type="EMBL" id="SEG21966.1"/>
    </source>
</evidence>
<protein>
    <submittedName>
        <fullName evidence="1">Uncharacterized protein</fullName>
    </submittedName>
</protein>